<gene>
    <name evidence="4" type="ORF">H5982_00470</name>
    <name evidence="3" type="ORF">HNQ43_001173</name>
</gene>
<protein>
    <submittedName>
        <fullName evidence="4">GTP pyrophosphokinase family protein</fullName>
    </submittedName>
    <submittedName>
        <fullName evidence="3">Putative GTP pyrophosphokinase</fullName>
        <ecNumber evidence="3">2.7.6.5</ecNumber>
    </submittedName>
</protein>
<dbReference type="EMBL" id="JACJLU010000001">
    <property type="protein sequence ID" value="MBM6830583.1"/>
    <property type="molecule type" value="Genomic_DNA"/>
</dbReference>
<evidence type="ECO:0000313" key="3">
    <source>
        <dbReference type="EMBL" id="MBB5185124.1"/>
    </source>
</evidence>
<comment type="caution">
    <text evidence="3">The sequence shown here is derived from an EMBL/GenBank/DDBJ whole genome shotgun (WGS) entry which is preliminary data.</text>
</comment>
<dbReference type="GO" id="GO:0016301">
    <property type="term" value="F:kinase activity"/>
    <property type="evidence" value="ECO:0007669"/>
    <property type="project" value="UniProtKB-KW"/>
</dbReference>
<dbReference type="EMBL" id="JACHHD010000010">
    <property type="protein sequence ID" value="MBB5185124.1"/>
    <property type="molecule type" value="Genomic_DNA"/>
</dbReference>
<dbReference type="SMART" id="SM00954">
    <property type="entry name" value="RelA_SpoT"/>
    <property type="match status" value="1"/>
</dbReference>
<keyword evidence="6" id="KW-1185">Reference proteome</keyword>
<dbReference type="PANTHER" id="PTHR47837:SF2">
    <property type="entry name" value="GTP PYROPHOSPHOKINASE YWAC"/>
    <property type="match status" value="1"/>
</dbReference>
<dbReference type="Pfam" id="PF04607">
    <property type="entry name" value="RelA_SpoT"/>
    <property type="match status" value="1"/>
</dbReference>
<evidence type="ECO:0000256" key="1">
    <source>
        <dbReference type="ARBA" id="ARBA00004976"/>
    </source>
</evidence>
<evidence type="ECO:0000313" key="4">
    <source>
        <dbReference type="EMBL" id="MBM6830583.1"/>
    </source>
</evidence>
<evidence type="ECO:0000313" key="5">
    <source>
        <dbReference type="Proteomes" id="UP000521313"/>
    </source>
</evidence>
<dbReference type="SUPFAM" id="SSF81301">
    <property type="entry name" value="Nucleotidyltransferase"/>
    <property type="match status" value="1"/>
</dbReference>
<dbReference type="InterPro" id="IPR052366">
    <property type="entry name" value="GTP_Pyrophosphokinase"/>
</dbReference>
<proteinExistence type="predicted"/>
<reference evidence="4 6" key="3">
    <citation type="journal article" date="2021" name="Sci. Rep.">
        <title>The distribution of antibiotic resistance genes in chicken gut microbiota commensals.</title>
        <authorList>
            <person name="Juricova H."/>
            <person name="Matiasovicova J."/>
            <person name="Kubasova T."/>
            <person name="Cejkova D."/>
            <person name="Rychlik I."/>
        </authorList>
    </citation>
    <scope>NUCLEOTIDE SEQUENCE [LARGE SCALE GENOMIC DNA]</scope>
    <source>
        <strain evidence="4 6">An423</strain>
    </source>
</reference>
<dbReference type="AlphaFoldDB" id="A0A7W8FWY8"/>
<keyword evidence="3" id="KW-0808">Transferase</keyword>
<dbReference type="Gene3D" id="3.30.460.10">
    <property type="entry name" value="Beta Polymerase, domain 2"/>
    <property type="match status" value="1"/>
</dbReference>
<dbReference type="GO" id="GO:0015970">
    <property type="term" value="P:guanosine tetraphosphate biosynthetic process"/>
    <property type="evidence" value="ECO:0007669"/>
    <property type="project" value="UniProtKB-UniPathway"/>
</dbReference>
<dbReference type="PANTHER" id="PTHR47837">
    <property type="entry name" value="GTP PYROPHOSPHOKINASE YJBM"/>
    <property type="match status" value="1"/>
</dbReference>
<dbReference type="UniPathway" id="UPA00908">
    <property type="reaction ID" value="UER00884"/>
</dbReference>
<evidence type="ECO:0000313" key="6">
    <source>
        <dbReference type="Proteomes" id="UP000775500"/>
    </source>
</evidence>
<name>A0A7W8FWY8_9FIRM</name>
<evidence type="ECO:0000259" key="2">
    <source>
        <dbReference type="SMART" id="SM00954"/>
    </source>
</evidence>
<keyword evidence="3" id="KW-0418">Kinase</keyword>
<dbReference type="EC" id="2.7.6.5" evidence="3"/>
<comment type="pathway">
    <text evidence="1">Purine metabolism; ppGpp biosynthesis; ppGpp from GTP: step 1/2.</text>
</comment>
<reference evidence="4" key="2">
    <citation type="submission" date="2020-08" db="EMBL/GenBank/DDBJ databases">
        <authorList>
            <person name="Cejkova D."/>
            <person name="Kubasova T."/>
            <person name="Jahodarova E."/>
            <person name="Rychlik I."/>
        </authorList>
    </citation>
    <scope>NUCLEOTIDE SEQUENCE</scope>
    <source>
        <strain evidence="4">An423</strain>
    </source>
</reference>
<sequence>MEIKNNLSNEIKRNLFEKIKEDVLPMRTLMSYYRCAIMEVETKFRVLNEEFSIEKEHNPIETIKSRLKSPESIIKKMESRNLPLTVSSIEENLFDIAGIRVICSFQNDIYLMAKYLLSQDDIQLLEIKDYIKQPKENGYRSLHLIVRVPIFLHKEKREVNVEVQFRTIAMDSWASLEHKIRYKKELDPETLDKISASLLECAHLSAELDEKMQNIHEQIAIK</sequence>
<organism evidence="3 5">
    <name type="scientific">Faecalicoccus acidiformans</name>
    <dbReference type="NCBI Taxonomy" id="915173"/>
    <lineage>
        <taxon>Bacteria</taxon>
        <taxon>Bacillati</taxon>
        <taxon>Bacillota</taxon>
        <taxon>Erysipelotrichia</taxon>
        <taxon>Erysipelotrichales</taxon>
        <taxon>Erysipelotrichaceae</taxon>
        <taxon>Faecalicoccus</taxon>
    </lineage>
</organism>
<feature type="domain" description="RelA/SpoT" evidence="2">
    <location>
        <begin position="65"/>
        <end position="188"/>
    </location>
</feature>
<dbReference type="CDD" id="cd05399">
    <property type="entry name" value="NT_Rel-Spo_like"/>
    <property type="match status" value="1"/>
</dbReference>
<dbReference type="InterPro" id="IPR043519">
    <property type="entry name" value="NT_sf"/>
</dbReference>
<reference evidence="3 5" key="1">
    <citation type="submission" date="2020-08" db="EMBL/GenBank/DDBJ databases">
        <title>Genomic Encyclopedia of Type Strains, Phase IV (KMG-IV): sequencing the most valuable type-strain genomes for metagenomic binning, comparative biology and taxonomic classification.</title>
        <authorList>
            <person name="Goeker M."/>
        </authorList>
    </citation>
    <scope>NUCLEOTIDE SEQUENCE [LARGE SCALE GENOMIC DNA]</scope>
    <source>
        <strain evidence="3 5">DSM 26963</strain>
    </source>
</reference>
<accession>A0A7W8FWY8</accession>
<dbReference type="Gene3D" id="1.10.287.860">
    <property type="entry name" value="Nucleotidyltransferase"/>
    <property type="match status" value="1"/>
</dbReference>
<dbReference type="RefSeq" id="WP_183375715.1">
    <property type="nucleotide sequence ID" value="NZ_CALVCN010000003.1"/>
</dbReference>
<dbReference type="InterPro" id="IPR007685">
    <property type="entry name" value="RelA_SpoT"/>
</dbReference>
<dbReference type="Proteomes" id="UP000775500">
    <property type="component" value="Unassembled WGS sequence"/>
</dbReference>
<dbReference type="GO" id="GO:0008728">
    <property type="term" value="F:GTP diphosphokinase activity"/>
    <property type="evidence" value="ECO:0007669"/>
    <property type="project" value="UniProtKB-EC"/>
</dbReference>
<dbReference type="Proteomes" id="UP000521313">
    <property type="component" value="Unassembled WGS sequence"/>
</dbReference>